<reference evidence="10 11" key="1">
    <citation type="submission" date="2019-02" db="EMBL/GenBank/DDBJ databases">
        <title>Sequencing the genomes of 1000 actinobacteria strains.</title>
        <authorList>
            <person name="Klenk H.-P."/>
        </authorList>
    </citation>
    <scope>NUCLEOTIDE SEQUENCE [LARGE SCALE GENOMIC DNA]</scope>
    <source>
        <strain evidence="10 11">DSM 44509</strain>
    </source>
</reference>
<dbReference type="EMBL" id="SHKV01000001">
    <property type="protein sequence ID" value="RZU32583.1"/>
    <property type="molecule type" value="Genomic_DNA"/>
</dbReference>
<dbReference type="Pfam" id="PF00246">
    <property type="entry name" value="Peptidase_M14"/>
    <property type="match status" value="1"/>
</dbReference>
<organism evidence="10 11">
    <name type="scientific">Blastococcus saxobsidens</name>
    <dbReference type="NCBI Taxonomy" id="138336"/>
    <lineage>
        <taxon>Bacteria</taxon>
        <taxon>Bacillati</taxon>
        <taxon>Actinomycetota</taxon>
        <taxon>Actinomycetes</taxon>
        <taxon>Geodermatophilales</taxon>
        <taxon>Geodermatophilaceae</taxon>
        <taxon>Blastococcus</taxon>
    </lineage>
</organism>
<feature type="active site" description="Proton donor/acceptor" evidence="7">
    <location>
        <position position="435"/>
    </location>
</feature>
<dbReference type="PANTHER" id="PTHR11705:SF143">
    <property type="entry name" value="SLL0236 PROTEIN"/>
    <property type="match status" value="1"/>
</dbReference>
<comment type="similarity">
    <text evidence="2 7">Belongs to the peptidase M14 family.</text>
</comment>
<comment type="caution">
    <text evidence="10">The sequence shown here is derived from an EMBL/GenBank/DDBJ whole genome shotgun (WGS) entry which is preliminary data.</text>
</comment>
<keyword evidence="11" id="KW-1185">Reference proteome</keyword>
<dbReference type="GO" id="GO:0005615">
    <property type="term" value="C:extracellular space"/>
    <property type="evidence" value="ECO:0007669"/>
    <property type="project" value="TreeGrafter"/>
</dbReference>
<evidence type="ECO:0000256" key="2">
    <source>
        <dbReference type="ARBA" id="ARBA00005988"/>
    </source>
</evidence>
<feature type="domain" description="Peptidase M14" evidence="9">
    <location>
        <begin position="129"/>
        <end position="459"/>
    </location>
</feature>
<dbReference type="PANTHER" id="PTHR11705">
    <property type="entry name" value="PROTEASE FAMILY M14 CARBOXYPEPTIDASE A,B"/>
    <property type="match status" value="1"/>
</dbReference>
<accession>A0A4Q7Y8G5</accession>
<evidence type="ECO:0000259" key="9">
    <source>
        <dbReference type="PROSITE" id="PS52035"/>
    </source>
</evidence>
<dbReference type="AlphaFoldDB" id="A0A4Q7Y8G5"/>
<dbReference type="GO" id="GO:0008270">
    <property type="term" value="F:zinc ion binding"/>
    <property type="evidence" value="ECO:0007669"/>
    <property type="project" value="InterPro"/>
</dbReference>
<name>A0A4Q7Y8G5_9ACTN</name>
<proteinExistence type="inferred from homology"/>
<dbReference type="GO" id="GO:0004181">
    <property type="term" value="F:metallocarboxypeptidase activity"/>
    <property type="evidence" value="ECO:0007669"/>
    <property type="project" value="InterPro"/>
</dbReference>
<dbReference type="PROSITE" id="PS52035">
    <property type="entry name" value="PEPTIDASE_M14"/>
    <property type="match status" value="1"/>
</dbReference>
<dbReference type="OrthoDB" id="5240362at2"/>
<evidence type="ECO:0000256" key="1">
    <source>
        <dbReference type="ARBA" id="ARBA00001947"/>
    </source>
</evidence>
<feature type="signal peptide" evidence="8">
    <location>
        <begin position="1"/>
        <end position="34"/>
    </location>
</feature>
<evidence type="ECO:0000256" key="8">
    <source>
        <dbReference type="SAM" id="SignalP"/>
    </source>
</evidence>
<evidence type="ECO:0000256" key="6">
    <source>
        <dbReference type="ARBA" id="ARBA00023049"/>
    </source>
</evidence>
<dbReference type="GO" id="GO:0006508">
    <property type="term" value="P:proteolysis"/>
    <property type="evidence" value="ECO:0007669"/>
    <property type="project" value="UniProtKB-KW"/>
</dbReference>
<keyword evidence="3" id="KW-0645">Protease</keyword>
<evidence type="ECO:0000256" key="4">
    <source>
        <dbReference type="ARBA" id="ARBA00022801"/>
    </source>
</evidence>
<keyword evidence="4" id="KW-0378">Hydrolase</keyword>
<dbReference type="Proteomes" id="UP000292507">
    <property type="component" value="Unassembled WGS sequence"/>
</dbReference>
<gene>
    <name evidence="10" type="ORF">BKA19_2278</name>
</gene>
<comment type="cofactor">
    <cofactor evidence="1">
        <name>Zn(2+)</name>
        <dbReference type="ChEBI" id="CHEBI:29105"/>
    </cofactor>
</comment>
<evidence type="ECO:0000256" key="7">
    <source>
        <dbReference type="PROSITE-ProRule" id="PRU01379"/>
    </source>
</evidence>
<sequence>MRRRPLPRRATLCAVATTVLIGLTTAGLSTPAAAVPDEFRPQLVTVDTPTRADKALLQTLGLDLTEHAGHDYVEVVLHTPADLAALLGAGLGFDVRIPDLLAREAENNRINAAYAAATTTSPLPSGRDAYRTLADYNADMAALESDRPDLVKRFALPHRSLDGREIFGVEIGKDVHGPDRGLPVFVMLGVHHAREWPSGENAMEFAVDLVRNYGTDRRITDLVDRSRVVVVPVVNVDGFELSRTDGELVDIREVDGGGTATILGNPGNAYKRKNCRLVDGQDTPDGTCRAGSLTSPGGFGTGTDLNRNYGGYWGGPGASDLFADPTYRGAAPFSEPETQNIRELVSGRHVTTLITNHTFSNLVLRPNGAAPDLVPPSEGIPLGDPFDEAALKALGDEMAAQNGYTSQHAWELYDTTGSTEDWSYNATGGFGYTFEIGPDEFHPPFPEVIDEYLGAGEFAGKGNREAYLVALENAVDPTTHSVLSGKAPAGATLRLKKTFPSPTWEGSIQDTLDTTMTVGPDGRYTWHVNPSTRPVVKDRQVETLSGDPVQEESWTGTTLPLQSTDREFTVARDADLLEVVLDWPTPDDMDLEVYRKNADGSLVQVGSSGNFVGEKERVLLQAPEQGTYVLRAINFASVTPTWTLTASLFEAETSTVPGLVEAWTLTCERDGRVVERVPVVVDRGQQLRVDLKACGRR</sequence>
<evidence type="ECO:0000256" key="3">
    <source>
        <dbReference type="ARBA" id="ARBA00022670"/>
    </source>
</evidence>
<dbReference type="InterPro" id="IPR000834">
    <property type="entry name" value="Peptidase_M14"/>
</dbReference>
<evidence type="ECO:0000313" key="10">
    <source>
        <dbReference type="EMBL" id="RZU32583.1"/>
    </source>
</evidence>
<feature type="chain" id="PRO_5020891895" evidence="8">
    <location>
        <begin position="35"/>
        <end position="697"/>
    </location>
</feature>
<evidence type="ECO:0000313" key="11">
    <source>
        <dbReference type="Proteomes" id="UP000292507"/>
    </source>
</evidence>
<keyword evidence="8" id="KW-0732">Signal</keyword>
<dbReference type="Gene3D" id="2.60.120.380">
    <property type="match status" value="1"/>
</dbReference>
<keyword evidence="5" id="KW-0862">Zinc</keyword>
<protein>
    <submittedName>
        <fullName evidence="10">Zinc carboxypeptidase</fullName>
    </submittedName>
</protein>
<evidence type="ECO:0000256" key="5">
    <source>
        <dbReference type="ARBA" id="ARBA00022833"/>
    </source>
</evidence>
<dbReference type="SMART" id="SM00631">
    <property type="entry name" value="Zn_pept"/>
    <property type="match status" value="1"/>
</dbReference>
<dbReference type="SUPFAM" id="SSF53187">
    <property type="entry name" value="Zn-dependent exopeptidases"/>
    <property type="match status" value="1"/>
</dbReference>
<dbReference type="Gene3D" id="3.40.630.10">
    <property type="entry name" value="Zn peptidases"/>
    <property type="match status" value="1"/>
</dbReference>
<keyword evidence="10" id="KW-0121">Carboxypeptidase</keyword>
<keyword evidence="6" id="KW-0482">Metalloprotease</keyword>